<evidence type="ECO:0000256" key="1">
    <source>
        <dbReference type="SAM" id="MobiDB-lite"/>
    </source>
</evidence>
<name>A0A450TBT1_9GAMM</name>
<dbReference type="AlphaFoldDB" id="A0A450TBT1"/>
<proteinExistence type="predicted"/>
<accession>A0A450TBT1</accession>
<evidence type="ECO:0000313" key="3">
    <source>
        <dbReference type="EMBL" id="VFJ64230.1"/>
    </source>
</evidence>
<organism evidence="3">
    <name type="scientific">Candidatus Kentrum sp. DK</name>
    <dbReference type="NCBI Taxonomy" id="2126562"/>
    <lineage>
        <taxon>Bacteria</taxon>
        <taxon>Pseudomonadati</taxon>
        <taxon>Pseudomonadota</taxon>
        <taxon>Gammaproteobacteria</taxon>
        <taxon>Candidatus Kentrum</taxon>
    </lineage>
</organism>
<protein>
    <submittedName>
        <fullName evidence="3">Uncharacterized protein</fullName>
    </submittedName>
</protein>
<reference evidence="3" key="1">
    <citation type="submission" date="2019-02" db="EMBL/GenBank/DDBJ databases">
        <authorList>
            <person name="Gruber-Vodicka R. H."/>
            <person name="Seah K. B. B."/>
        </authorList>
    </citation>
    <scope>NUCLEOTIDE SEQUENCE</scope>
    <source>
        <strain evidence="3">BECK_DK161</strain>
    </source>
</reference>
<evidence type="ECO:0000256" key="2">
    <source>
        <dbReference type="SAM" id="Phobius"/>
    </source>
</evidence>
<feature type="transmembrane region" description="Helical" evidence="2">
    <location>
        <begin position="79"/>
        <end position="102"/>
    </location>
</feature>
<keyword evidence="2" id="KW-0472">Membrane</keyword>
<dbReference type="EMBL" id="CAADEY010000115">
    <property type="protein sequence ID" value="VFJ64230.1"/>
    <property type="molecule type" value="Genomic_DNA"/>
</dbReference>
<gene>
    <name evidence="3" type="ORF">BECKDK2373C_GA0170839_11156</name>
</gene>
<keyword evidence="2" id="KW-1133">Transmembrane helix</keyword>
<sequence length="147" mass="15789">MPDHSSATMNVTPFPHEHTGGNPNFGGCGMDGMDVRVGRLEADTKEVRLDVRDLKTDVHDLRAILANIDGKLSQMPSTWTMMTMVFGTGLTVLALVIGISAWTNQVFDSGRDSAAVQHPTWVAPPQQPIIIQLPQAPGQAATTGEAR</sequence>
<keyword evidence="2" id="KW-0812">Transmembrane</keyword>
<feature type="region of interest" description="Disordered" evidence="1">
    <location>
        <begin position="1"/>
        <end position="23"/>
    </location>
</feature>
<feature type="compositionally biased region" description="Polar residues" evidence="1">
    <location>
        <begin position="1"/>
        <end position="11"/>
    </location>
</feature>